<evidence type="ECO:0000313" key="3">
    <source>
        <dbReference type="Proteomes" id="UP000298493"/>
    </source>
</evidence>
<accession>A0A4Z1PCJ1</accession>
<keyword evidence="3" id="KW-1185">Reference proteome</keyword>
<comment type="caution">
    <text evidence="2">The sequence shown here is derived from an EMBL/GenBank/DDBJ whole genome shotgun (WGS) entry which is preliminary data.</text>
</comment>
<evidence type="ECO:0000313" key="2">
    <source>
        <dbReference type="EMBL" id="TID27082.1"/>
    </source>
</evidence>
<gene>
    <name evidence="2" type="ORF">E6O75_ATG01575</name>
</gene>
<protein>
    <submittedName>
        <fullName evidence="2">Uncharacterized protein</fullName>
    </submittedName>
</protein>
<organism evidence="2 3">
    <name type="scientific">Venturia nashicola</name>
    <dbReference type="NCBI Taxonomy" id="86259"/>
    <lineage>
        <taxon>Eukaryota</taxon>
        <taxon>Fungi</taxon>
        <taxon>Dikarya</taxon>
        <taxon>Ascomycota</taxon>
        <taxon>Pezizomycotina</taxon>
        <taxon>Dothideomycetes</taxon>
        <taxon>Pleosporomycetidae</taxon>
        <taxon>Venturiales</taxon>
        <taxon>Venturiaceae</taxon>
        <taxon>Venturia</taxon>
    </lineage>
</organism>
<dbReference type="EMBL" id="SNSC02000002">
    <property type="protein sequence ID" value="TID27082.1"/>
    <property type="molecule type" value="Genomic_DNA"/>
</dbReference>
<keyword evidence="1" id="KW-0812">Transmembrane</keyword>
<keyword evidence="1" id="KW-0472">Membrane</keyword>
<feature type="transmembrane region" description="Helical" evidence="1">
    <location>
        <begin position="16"/>
        <end position="34"/>
    </location>
</feature>
<sequence length="80" mass="8840">MTLDILGRSLPNRTTFFLAYAFILIVFLIWLSNATERAEYLSVRLETTAVPHAGFSRAILVQEPATKLANRICAGNGNSL</sequence>
<reference evidence="2 3" key="1">
    <citation type="submission" date="2019-04" db="EMBL/GenBank/DDBJ databases">
        <title>High contiguity whole genome sequence and gene annotation resource for two Venturia nashicola isolates.</title>
        <authorList>
            <person name="Prokchorchik M."/>
            <person name="Won K."/>
            <person name="Lee Y."/>
            <person name="Choi E.D."/>
            <person name="Segonzac C."/>
            <person name="Sohn K.H."/>
        </authorList>
    </citation>
    <scope>NUCLEOTIDE SEQUENCE [LARGE SCALE GENOMIC DNA]</scope>
    <source>
        <strain evidence="2 3">PRI2</strain>
    </source>
</reference>
<name>A0A4Z1PCJ1_9PEZI</name>
<dbReference type="AlphaFoldDB" id="A0A4Z1PCJ1"/>
<dbReference type="Proteomes" id="UP000298493">
    <property type="component" value="Unassembled WGS sequence"/>
</dbReference>
<keyword evidence="1" id="KW-1133">Transmembrane helix</keyword>
<proteinExistence type="predicted"/>
<evidence type="ECO:0000256" key="1">
    <source>
        <dbReference type="SAM" id="Phobius"/>
    </source>
</evidence>